<proteinExistence type="predicted"/>
<accession>A0ABR2IUQ8</accession>
<dbReference type="Pfam" id="PF19535">
    <property type="entry name" value="DUF6060"/>
    <property type="match status" value="1"/>
</dbReference>
<gene>
    <name evidence="2" type="ORF">PGQ11_007006</name>
</gene>
<dbReference type="InterPro" id="IPR045702">
    <property type="entry name" value="DUF6060"/>
</dbReference>
<reference evidence="2 3" key="1">
    <citation type="journal article" date="2024" name="IMA Fungus">
        <title>Apiospora arundinis, a panoply of carbohydrate-active enzymes and secondary metabolites.</title>
        <authorList>
            <person name="Sorensen T."/>
            <person name="Petersen C."/>
            <person name="Muurmann A.T."/>
            <person name="Christiansen J.V."/>
            <person name="Brundto M.L."/>
            <person name="Overgaard C.K."/>
            <person name="Boysen A.T."/>
            <person name="Wollenberg R.D."/>
            <person name="Larsen T.O."/>
            <person name="Sorensen J.L."/>
            <person name="Nielsen K.L."/>
            <person name="Sondergaard T.E."/>
        </authorList>
    </citation>
    <scope>NUCLEOTIDE SEQUENCE [LARGE SCALE GENOMIC DNA]</scope>
    <source>
        <strain evidence="2 3">AAU 773</strain>
    </source>
</reference>
<dbReference type="Proteomes" id="UP001390339">
    <property type="component" value="Unassembled WGS sequence"/>
</dbReference>
<feature type="signal peptide" evidence="1">
    <location>
        <begin position="1"/>
        <end position="21"/>
    </location>
</feature>
<keyword evidence="1" id="KW-0732">Signal</keyword>
<organism evidence="2 3">
    <name type="scientific">Apiospora arundinis</name>
    <dbReference type="NCBI Taxonomy" id="335852"/>
    <lineage>
        <taxon>Eukaryota</taxon>
        <taxon>Fungi</taxon>
        <taxon>Dikarya</taxon>
        <taxon>Ascomycota</taxon>
        <taxon>Pezizomycotina</taxon>
        <taxon>Sordariomycetes</taxon>
        <taxon>Xylariomycetidae</taxon>
        <taxon>Amphisphaeriales</taxon>
        <taxon>Apiosporaceae</taxon>
        <taxon>Apiospora</taxon>
    </lineage>
</organism>
<sequence>MPSKLSLSVLGLSTLLPYALANGDYLFTIYRDAGCQKADGDENSFLELHTFDSSDSGCQQGDVIPTDDWERNQAGQYKGYVNAAGLDKECKIAVLKQADVQPDTCGLPIIVIDGAQSHNCVQLWLDEYIGTYYCCNDECDRLGLGNNLISSNNNKRRRSHARELPPAASSLWDMPVVSGETPKPAAAAKADATSNSRAIKRDDSCKWEGQGKKKTRALEGQKLTGDQPCELSDGCDLSNAMQVSWQATSTFGISSEVGASFFEVVSVSMSLSYEYSYSEGASSTVTYSVTQPQGTTGHIEWFQYYWCDTGKFTGNCDSQGFGDLVGSEGENCIPVELANGNPDGAAVFVASI</sequence>
<evidence type="ECO:0000313" key="2">
    <source>
        <dbReference type="EMBL" id="KAK8868428.1"/>
    </source>
</evidence>
<evidence type="ECO:0000256" key="1">
    <source>
        <dbReference type="SAM" id="SignalP"/>
    </source>
</evidence>
<feature type="chain" id="PRO_5045048043" evidence="1">
    <location>
        <begin position="22"/>
        <end position="352"/>
    </location>
</feature>
<keyword evidence="3" id="KW-1185">Reference proteome</keyword>
<protein>
    <submittedName>
        <fullName evidence="2">Uncharacterized protein</fullName>
    </submittedName>
</protein>
<evidence type="ECO:0000313" key="3">
    <source>
        <dbReference type="Proteomes" id="UP001390339"/>
    </source>
</evidence>
<comment type="caution">
    <text evidence="2">The sequence shown here is derived from an EMBL/GenBank/DDBJ whole genome shotgun (WGS) entry which is preliminary data.</text>
</comment>
<name>A0ABR2IUQ8_9PEZI</name>
<dbReference type="EMBL" id="JAPCWZ010000004">
    <property type="protein sequence ID" value="KAK8868428.1"/>
    <property type="molecule type" value="Genomic_DNA"/>
</dbReference>